<dbReference type="PATRIC" id="fig|398512.5.peg.4082"/>
<comment type="caution">
    <text evidence="9">The sequence shown here is derived from an EMBL/GenBank/DDBJ whole genome shotgun (WGS) entry which is preliminary data.</text>
</comment>
<dbReference type="eggNOG" id="COG1256">
    <property type="taxonomic scope" value="Bacteria"/>
</dbReference>
<sequence>MGVSFASIEIARSGLYVNERGLSVTGHNISNVNTPGYARQQVALKDSLYQRENGYDLGLGADIQKIRQIRHSFLDNVYRMESESLGYWETREKTFNDIQAVMGEPMNEGLQSVMNEYWNSWHELSKNPESLTTRALTRQRGEALVQYINHLGSQFDKLQSDLDSELRVKVDEINGITKNVADLNVKILSVETAGDSANDLRDQRNVLLDRISKLADCVINEIQDGQVEITIGGYFLVSRGISERLKTVENQKGSMFSAVALEKTGTLVPIKNGVIKGLMEARGEVAGTIGSFGNGSPNDKIDLVFAFNTDDSAARRDELYNNIDKIVNDYTSRGIGVRLGYVTFDSTGITAPTTFVDSAANSNGVYVPDINSFKDQIGSTDSGLGISFKNTVATGIAVPALQDAENAANQADILTEWRNVSRQIIIYSNNSIDPTGLNTLGTQFENNRINTAIISDISNKNSLKGFTDASGAKFIDNAASGTSIIDSVSETVRNSIYGNTIESNDIISNLKNRINLMVNALTREVNSLHRSGYNLNGTNGIDFFVPINPYYPMQMGNIMVNPKLSDLKNIVTSVNGSVGDNTVATAIYELRHKAMMGNTSNVQNFDDFYRSIVGDIGNGGSEARTASTGQTTLVNSADSARQAITSVSMDEEMTNMMKYQFAYNAAARVLNVFDEMFESIVNKLGLVGR</sequence>
<dbReference type="RefSeq" id="WP_036936583.1">
    <property type="nucleotide sequence ID" value="NZ_JQKC01000002.1"/>
</dbReference>
<evidence type="ECO:0000256" key="4">
    <source>
        <dbReference type="ARBA" id="ARBA00016244"/>
    </source>
</evidence>
<keyword evidence="10" id="KW-1185">Reference proteome</keyword>
<feature type="domain" description="Flagellar hook-associated protein FlgK helical" evidence="8">
    <location>
        <begin position="96"/>
        <end position="285"/>
    </location>
</feature>
<comment type="similarity">
    <text evidence="3">Belongs to the flagella basal body rod proteins family.</text>
</comment>
<name>A0A0L6JS50_9FIRM</name>
<dbReference type="Proteomes" id="UP000036923">
    <property type="component" value="Unassembled WGS sequence"/>
</dbReference>
<organism evidence="9 10">
    <name type="scientific">Pseudobacteroides cellulosolvens ATCC 35603 = DSM 2933</name>
    <dbReference type="NCBI Taxonomy" id="398512"/>
    <lineage>
        <taxon>Bacteria</taxon>
        <taxon>Bacillati</taxon>
        <taxon>Bacillota</taxon>
        <taxon>Clostridia</taxon>
        <taxon>Eubacteriales</taxon>
        <taxon>Oscillospiraceae</taxon>
        <taxon>Pseudobacteroides</taxon>
    </lineage>
</organism>
<gene>
    <name evidence="9" type="ORF">Bccel_3902</name>
</gene>
<dbReference type="InterPro" id="IPR010930">
    <property type="entry name" value="Flg_bb/hook_C_dom"/>
</dbReference>
<dbReference type="AlphaFoldDB" id="A0A0L6JS50"/>
<dbReference type="InterPro" id="IPR053927">
    <property type="entry name" value="FlgK_helical"/>
</dbReference>
<comment type="subcellular location">
    <subcellularLocation>
        <location evidence="1">Bacterial flagellum</location>
    </subcellularLocation>
    <subcellularLocation>
        <location evidence="2">Secreted</location>
    </subcellularLocation>
</comment>
<keyword evidence="6" id="KW-0975">Bacterial flagellum</keyword>
<evidence type="ECO:0000256" key="5">
    <source>
        <dbReference type="ARBA" id="ARBA00022525"/>
    </source>
</evidence>
<evidence type="ECO:0000313" key="9">
    <source>
        <dbReference type="EMBL" id="KNY28628.1"/>
    </source>
</evidence>
<dbReference type="EMBL" id="LGTC01000001">
    <property type="protein sequence ID" value="KNY28628.1"/>
    <property type="molecule type" value="Genomic_DNA"/>
</dbReference>
<keyword evidence="9" id="KW-0966">Cell projection</keyword>
<feature type="domain" description="Flagellar basal-body/hook protein C-terminal" evidence="7">
    <location>
        <begin position="647"/>
        <end position="682"/>
    </location>
</feature>
<protein>
    <recommendedName>
        <fullName evidence="4">Flagellar hook-associated protein 1</fullName>
    </recommendedName>
</protein>
<evidence type="ECO:0000256" key="1">
    <source>
        <dbReference type="ARBA" id="ARBA00004365"/>
    </source>
</evidence>
<evidence type="ECO:0000256" key="6">
    <source>
        <dbReference type="ARBA" id="ARBA00023143"/>
    </source>
</evidence>
<keyword evidence="9" id="KW-0282">Flagellum</keyword>
<evidence type="ECO:0000256" key="3">
    <source>
        <dbReference type="ARBA" id="ARBA00009677"/>
    </source>
</evidence>
<dbReference type="SUPFAM" id="SSF64518">
    <property type="entry name" value="Phase 1 flagellin"/>
    <property type="match status" value="1"/>
</dbReference>
<proteinExistence type="inferred from homology"/>
<dbReference type="STRING" id="398512.Bccel_3902"/>
<dbReference type="NCBIfam" id="TIGR02492">
    <property type="entry name" value="flgK_ends"/>
    <property type="match status" value="1"/>
</dbReference>
<dbReference type="PANTHER" id="PTHR30033:SF1">
    <property type="entry name" value="FLAGELLAR HOOK-ASSOCIATED PROTEIN 1"/>
    <property type="match status" value="1"/>
</dbReference>
<dbReference type="GO" id="GO:0009424">
    <property type="term" value="C:bacterial-type flagellum hook"/>
    <property type="evidence" value="ECO:0007669"/>
    <property type="project" value="InterPro"/>
</dbReference>
<keyword evidence="9" id="KW-0969">Cilium</keyword>
<evidence type="ECO:0000259" key="8">
    <source>
        <dbReference type="Pfam" id="PF22638"/>
    </source>
</evidence>
<dbReference type="PRINTS" id="PR01005">
    <property type="entry name" value="FLGHOOKAP1"/>
</dbReference>
<dbReference type="GO" id="GO:0005198">
    <property type="term" value="F:structural molecule activity"/>
    <property type="evidence" value="ECO:0007669"/>
    <property type="project" value="InterPro"/>
</dbReference>
<evidence type="ECO:0000313" key="10">
    <source>
        <dbReference type="Proteomes" id="UP000036923"/>
    </source>
</evidence>
<dbReference type="GO" id="GO:0044780">
    <property type="term" value="P:bacterial-type flagellum assembly"/>
    <property type="evidence" value="ECO:0007669"/>
    <property type="project" value="InterPro"/>
</dbReference>
<dbReference type="Pfam" id="PF06429">
    <property type="entry name" value="Flg_bbr_C"/>
    <property type="match status" value="1"/>
</dbReference>
<evidence type="ECO:0000256" key="2">
    <source>
        <dbReference type="ARBA" id="ARBA00004613"/>
    </source>
</evidence>
<dbReference type="OrthoDB" id="9802553at2"/>
<dbReference type="InterPro" id="IPR002371">
    <property type="entry name" value="FlgK"/>
</dbReference>
<dbReference type="PANTHER" id="PTHR30033">
    <property type="entry name" value="FLAGELLAR HOOK-ASSOCIATED PROTEIN 1"/>
    <property type="match status" value="1"/>
</dbReference>
<evidence type="ECO:0000259" key="7">
    <source>
        <dbReference type="Pfam" id="PF06429"/>
    </source>
</evidence>
<accession>A0A0L6JS50</accession>
<keyword evidence="5" id="KW-0964">Secreted</keyword>
<dbReference type="Pfam" id="PF22638">
    <property type="entry name" value="FlgK_D1"/>
    <property type="match status" value="1"/>
</dbReference>
<dbReference type="GO" id="GO:0005576">
    <property type="term" value="C:extracellular region"/>
    <property type="evidence" value="ECO:0007669"/>
    <property type="project" value="UniProtKB-SubCell"/>
</dbReference>
<reference evidence="10" key="1">
    <citation type="submission" date="2015-07" db="EMBL/GenBank/DDBJ databases">
        <title>Near-Complete Genome Sequence of the Cellulolytic Bacterium Bacteroides (Pseudobacteroides) cellulosolvens ATCC 35603.</title>
        <authorList>
            <person name="Dassa B."/>
            <person name="Utturkar S.M."/>
            <person name="Klingeman D.M."/>
            <person name="Hurt R.A."/>
            <person name="Keller M."/>
            <person name="Xu J."/>
            <person name="Reddy Y.H.K."/>
            <person name="Borovok I."/>
            <person name="Grinberg I.R."/>
            <person name="Lamed R."/>
            <person name="Zhivin O."/>
            <person name="Bayer E.A."/>
            <person name="Brown S.D."/>
        </authorList>
    </citation>
    <scope>NUCLEOTIDE SEQUENCE [LARGE SCALE GENOMIC DNA]</scope>
    <source>
        <strain evidence="10">DSM 2933</strain>
    </source>
</reference>